<feature type="domain" description="Reverse transcriptase Ty1/copia-type" evidence="1">
    <location>
        <begin position="2"/>
        <end position="64"/>
    </location>
</feature>
<sequence>MYETFKKVMAQEFEMSDMGLMSYYLGLEVKQRNDGIFISQEAYARETLKKFKMMECNSVNTPIECGVKLSKDDGARKIDSLHFEVLLGVYGT</sequence>
<reference evidence="2" key="2">
    <citation type="journal article" date="2024" name="Plant">
        <title>Genomic evolution and insights into agronomic trait innovations of Sesamum species.</title>
        <authorList>
            <person name="Miao H."/>
            <person name="Wang L."/>
            <person name="Qu L."/>
            <person name="Liu H."/>
            <person name="Sun Y."/>
            <person name="Le M."/>
            <person name="Wang Q."/>
            <person name="Wei S."/>
            <person name="Zheng Y."/>
            <person name="Lin W."/>
            <person name="Duan Y."/>
            <person name="Cao H."/>
            <person name="Xiong S."/>
            <person name="Wang X."/>
            <person name="Wei L."/>
            <person name="Li C."/>
            <person name="Ma Q."/>
            <person name="Ju M."/>
            <person name="Zhao R."/>
            <person name="Li G."/>
            <person name="Mu C."/>
            <person name="Tian Q."/>
            <person name="Mei H."/>
            <person name="Zhang T."/>
            <person name="Gao T."/>
            <person name="Zhang H."/>
        </authorList>
    </citation>
    <scope>NUCLEOTIDE SEQUENCE</scope>
    <source>
        <strain evidence="2">KEN1</strain>
    </source>
</reference>
<gene>
    <name evidence="2" type="ORF">Slati_0777200</name>
</gene>
<dbReference type="EMBL" id="JACGWN010000003">
    <property type="protein sequence ID" value="KAL0454380.1"/>
    <property type="molecule type" value="Genomic_DNA"/>
</dbReference>
<evidence type="ECO:0000313" key="2">
    <source>
        <dbReference type="EMBL" id="KAL0454380.1"/>
    </source>
</evidence>
<dbReference type="AlphaFoldDB" id="A0AAW2XRF2"/>
<organism evidence="2">
    <name type="scientific">Sesamum latifolium</name>
    <dbReference type="NCBI Taxonomy" id="2727402"/>
    <lineage>
        <taxon>Eukaryota</taxon>
        <taxon>Viridiplantae</taxon>
        <taxon>Streptophyta</taxon>
        <taxon>Embryophyta</taxon>
        <taxon>Tracheophyta</taxon>
        <taxon>Spermatophyta</taxon>
        <taxon>Magnoliopsida</taxon>
        <taxon>eudicotyledons</taxon>
        <taxon>Gunneridae</taxon>
        <taxon>Pentapetalae</taxon>
        <taxon>asterids</taxon>
        <taxon>lamiids</taxon>
        <taxon>Lamiales</taxon>
        <taxon>Pedaliaceae</taxon>
        <taxon>Sesamum</taxon>
    </lineage>
</organism>
<accession>A0AAW2XRF2</accession>
<reference evidence="2" key="1">
    <citation type="submission" date="2020-06" db="EMBL/GenBank/DDBJ databases">
        <authorList>
            <person name="Li T."/>
            <person name="Hu X."/>
            <person name="Zhang T."/>
            <person name="Song X."/>
            <person name="Zhang H."/>
            <person name="Dai N."/>
            <person name="Sheng W."/>
            <person name="Hou X."/>
            <person name="Wei L."/>
        </authorList>
    </citation>
    <scope>NUCLEOTIDE SEQUENCE</scope>
    <source>
        <strain evidence="2">KEN1</strain>
        <tissue evidence="2">Leaf</tissue>
    </source>
</reference>
<dbReference type="InterPro" id="IPR013103">
    <property type="entry name" value="RVT_2"/>
</dbReference>
<dbReference type="Pfam" id="PF07727">
    <property type="entry name" value="RVT_2"/>
    <property type="match status" value="1"/>
</dbReference>
<evidence type="ECO:0000259" key="1">
    <source>
        <dbReference type="Pfam" id="PF07727"/>
    </source>
</evidence>
<protein>
    <recommendedName>
        <fullName evidence="1">Reverse transcriptase Ty1/copia-type domain-containing protein</fullName>
    </recommendedName>
</protein>
<proteinExistence type="predicted"/>
<comment type="caution">
    <text evidence="2">The sequence shown here is derived from an EMBL/GenBank/DDBJ whole genome shotgun (WGS) entry which is preliminary data.</text>
</comment>
<name>A0AAW2XRF2_9LAMI</name>